<reference evidence="8" key="1">
    <citation type="submission" date="2016-06" db="UniProtKB">
        <authorList>
            <consortium name="WormBaseParasite"/>
        </authorList>
    </citation>
    <scope>IDENTIFICATION</scope>
</reference>
<keyword evidence="4 5" id="KW-0732">Signal</keyword>
<accession>A0A183H3I0</accession>
<evidence type="ECO:0000256" key="1">
    <source>
        <dbReference type="ARBA" id="ARBA00004613"/>
    </source>
</evidence>
<feature type="chain" id="PRO_5044552359" evidence="5">
    <location>
        <begin position="17"/>
        <end position="145"/>
    </location>
</feature>
<dbReference type="EMBL" id="UZAJ01001098">
    <property type="protein sequence ID" value="VDO31669.1"/>
    <property type="molecule type" value="Genomic_DNA"/>
</dbReference>
<dbReference type="WBParaSite" id="OFLC_0000203901-mRNA-1">
    <property type="protein sequence ID" value="OFLC_0000203901-mRNA-1"/>
    <property type="gene ID" value="OFLC_0000203901"/>
</dbReference>
<keyword evidence="3" id="KW-0964">Secreted</keyword>
<dbReference type="InterPro" id="IPR001534">
    <property type="entry name" value="Transthyretin-like"/>
</dbReference>
<evidence type="ECO:0000256" key="5">
    <source>
        <dbReference type="SAM" id="SignalP"/>
    </source>
</evidence>
<evidence type="ECO:0000256" key="3">
    <source>
        <dbReference type="ARBA" id="ARBA00022525"/>
    </source>
</evidence>
<evidence type="ECO:0000256" key="4">
    <source>
        <dbReference type="ARBA" id="ARBA00022729"/>
    </source>
</evidence>
<reference evidence="6 7" key="2">
    <citation type="submission" date="2018-11" db="EMBL/GenBank/DDBJ databases">
        <authorList>
            <consortium name="Pathogen Informatics"/>
        </authorList>
    </citation>
    <scope>NUCLEOTIDE SEQUENCE [LARGE SCALE GENOMIC DNA]</scope>
</reference>
<sequence>MISVLILCLFLDFVANNTPKFAEMISTRSTAVKGILLCGDTPVIDTKVRLFRKTSNNFGEVLSTKQTASEGHFEIEGDTVGRADQDIEPMIRFCGIKNFSVIQISYRAFAINYPKEYVTIGRVPRKLFEIGKLNLQVCLFIEISH</sequence>
<name>A0A183H3I0_9BILA</name>
<comment type="similarity">
    <text evidence="2">Belongs to the nematode transthyretin-like family.</text>
</comment>
<dbReference type="Pfam" id="PF01060">
    <property type="entry name" value="TTR-52"/>
    <property type="match status" value="1"/>
</dbReference>
<comment type="subcellular location">
    <subcellularLocation>
        <location evidence="1">Secreted</location>
    </subcellularLocation>
</comment>
<dbReference type="InterPro" id="IPR038479">
    <property type="entry name" value="Transthyretin-like_sf"/>
</dbReference>
<dbReference type="PANTHER" id="PTHR21700:SF48">
    <property type="entry name" value="TRANSTHYRETIN-LIKE FAMILY PROTEIN"/>
    <property type="match status" value="1"/>
</dbReference>
<evidence type="ECO:0000313" key="7">
    <source>
        <dbReference type="Proteomes" id="UP000267606"/>
    </source>
</evidence>
<evidence type="ECO:0000256" key="2">
    <source>
        <dbReference type="ARBA" id="ARBA00010112"/>
    </source>
</evidence>
<evidence type="ECO:0000313" key="6">
    <source>
        <dbReference type="EMBL" id="VDO31669.1"/>
    </source>
</evidence>
<dbReference type="GO" id="GO:0005576">
    <property type="term" value="C:extracellular region"/>
    <property type="evidence" value="ECO:0007669"/>
    <property type="project" value="UniProtKB-SubCell"/>
</dbReference>
<protein>
    <submittedName>
        <fullName evidence="8">Transthyretin-like family protein</fullName>
    </submittedName>
</protein>
<keyword evidence="7" id="KW-1185">Reference proteome</keyword>
<evidence type="ECO:0000313" key="8">
    <source>
        <dbReference type="WBParaSite" id="OFLC_0000203901-mRNA-1"/>
    </source>
</evidence>
<feature type="signal peptide" evidence="5">
    <location>
        <begin position="1"/>
        <end position="16"/>
    </location>
</feature>
<dbReference type="GO" id="GO:0009986">
    <property type="term" value="C:cell surface"/>
    <property type="evidence" value="ECO:0007669"/>
    <property type="project" value="InterPro"/>
</dbReference>
<dbReference type="AlphaFoldDB" id="A0A183H3I0"/>
<proteinExistence type="inferred from homology"/>
<dbReference type="Proteomes" id="UP000267606">
    <property type="component" value="Unassembled WGS sequence"/>
</dbReference>
<dbReference type="PANTHER" id="PTHR21700">
    <property type="entry name" value="TRANSTHYRETIN-LIKE FAMILY PROTEIN-RELATED"/>
    <property type="match status" value="1"/>
</dbReference>
<gene>
    <name evidence="6" type="ORF">OFLC_LOCUS2040</name>
</gene>
<organism evidence="8">
    <name type="scientific">Onchocerca flexuosa</name>
    <dbReference type="NCBI Taxonomy" id="387005"/>
    <lineage>
        <taxon>Eukaryota</taxon>
        <taxon>Metazoa</taxon>
        <taxon>Ecdysozoa</taxon>
        <taxon>Nematoda</taxon>
        <taxon>Chromadorea</taxon>
        <taxon>Rhabditida</taxon>
        <taxon>Spirurina</taxon>
        <taxon>Spiruromorpha</taxon>
        <taxon>Filarioidea</taxon>
        <taxon>Onchocercidae</taxon>
        <taxon>Onchocerca</taxon>
    </lineage>
</organism>
<dbReference type="Gene3D" id="2.60.40.3330">
    <property type="match status" value="1"/>
</dbReference>